<feature type="region of interest" description="Disordered" evidence="1">
    <location>
        <begin position="71"/>
        <end position="90"/>
    </location>
</feature>
<evidence type="ECO:0000256" key="1">
    <source>
        <dbReference type="SAM" id="MobiDB-lite"/>
    </source>
</evidence>
<protein>
    <submittedName>
        <fullName evidence="2">Uncharacterized protein</fullName>
    </submittedName>
</protein>
<reference evidence="2 3" key="1">
    <citation type="journal article" date="2024" name="Nat. Commun.">
        <title>Phylogenomics reveals the evolutionary origins of lichenization in chlorophyte algae.</title>
        <authorList>
            <person name="Puginier C."/>
            <person name="Libourel C."/>
            <person name="Otte J."/>
            <person name="Skaloud P."/>
            <person name="Haon M."/>
            <person name="Grisel S."/>
            <person name="Petersen M."/>
            <person name="Berrin J.G."/>
            <person name="Delaux P.M."/>
            <person name="Dal Grande F."/>
            <person name="Keller J."/>
        </authorList>
    </citation>
    <scope>NUCLEOTIDE SEQUENCE [LARGE SCALE GENOMIC DNA]</scope>
    <source>
        <strain evidence="2 3">SAG 2523</strain>
    </source>
</reference>
<evidence type="ECO:0000313" key="3">
    <source>
        <dbReference type="Proteomes" id="UP001485043"/>
    </source>
</evidence>
<keyword evidence="3" id="KW-1185">Reference proteome</keyword>
<proteinExistence type="predicted"/>
<organism evidence="2 3">
    <name type="scientific">Apatococcus fuscideae</name>
    <dbReference type="NCBI Taxonomy" id="2026836"/>
    <lineage>
        <taxon>Eukaryota</taxon>
        <taxon>Viridiplantae</taxon>
        <taxon>Chlorophyta</taxon>
        <taxon>core chlorophytes</taxon>
        <taxon>Trebouxiophyceae</taxon>
        <taxon>Chlorellales</taxon>
        <taxon>Chlorellaceae</taxon>
        <taxon>Apatococcus</taxon>
    </lineage>
</organism>
<dbReference type="Proteomes" id="UP001485043">
    <property type="component" value="Unassembled WGS sequence"/>
</dbReference>
<name>A0AAW1SS80_9CHLO</name>
<gene>
    <name evidence="2" type="ORF">WJX84_000089</name>
</gene>
<accession>A0AAW1SS80</accession>
<feature type="compositionally biased region" description="Basic and acidic residues" evidence="1">
    <location>
        <begin position="81"/>
        <end position="90"/>
    </location>
</feature>
<dbReference type="EMBL" id="JALJOV010001128">
    <property type="protein sequence ID" value="KAK9853869.1"/>
    <property type="molecule type" value="Genomic_DNA"/>
</dbReference>
<sequence length="90" mass="10387">MPWHPLLTRLHCKTQRRSRKAQRSCSFFKFEELSVANPLSVEGLLVFRRVTGQPQSSPEGRHMLSCSSKVPAFPRISFKPKQHEAPQSRQ</sequence>
<evidence type="ECO:0000313" key="2">
    <source>
        <dbReference type="EMBL" id="KAK9853869.1"/>
    </source>
</evidence>
<comment type="caution">
    <text evidence="2">The sequence shown here is derived from an EMBL/GenBank/DDBJ whole genome shotgun (WGS) entry which is preliminary data.</text>
</comment>
<dbReference type="AlphaFoldDB" id="A0AAW1SS80"/>